<dbReference type="GO" id="GO:0005506">
    <property type="term" value="F:iron ion binding"/>
    <property type="evidence" value="ECO:0007669"/>
    <property type="project" value="InterPro"/>
</dbReference>
<dbReference type="Pfam" id="PF04116">
    <property type="entry name" value="FA_hydroxylase"/>
    <property type="match status" value="1"/>
</dbReference>
<keyword evidence="2" id="KW-0812">Transmembrane</keyword>
<dbReference type="Proteomes" id="UP000091918">
    <property type="component" value="Unassembled WGS sequence"/>
</dbReference>
<dbReference type="InterPro" id="IPR006694">
    <property type="entry name" value="Fatty_acid_hydroxylase"/>
</dbReference>
<gene>
    <name evidence="6" type="ORF">ACJ72_02595</name>
</gene>
<evidence type="ECO:0000313" key="7">
    <source>
        <dbReference type="Proteomes" id="UP000091918"/>
    </source>
</evidence>
<dbReference type="OrthoDB" id="1658724at2759"/>
<proteinExistence type="predicted"/>
<organism evidence="6 7">
    <name type="scientific">Emergomyces africanus</name>
    <dbReference type="NCBI Taxonomy" id="1955775"/>
    <lineage>
        <taxon>Eukaryota</taxon>
        <taxon>Fungi</taxon>
        <taxon>Dikarya</taxon>
        <taxon>Ascomycota</taxon>
        <taxon>Pezizomycotina</taxon>
        <taxon>Eurotiomycetes</taxon>
        <taxon>Eurotiomycetidae</taxon>
        <taxon>Onygenales</taxon>
        <taxon>Ajellomycetaceae</taxon>
        <taxon>Emergomyces</taxon>
    </lineage>
</organism>
<dbReference type="GO" id="GO:0008610">
    <property type="term" value="P:lipid biosynthetic process"/>
    <property type="evidence" value="ECO:0007669"/>
    <property type="project" value="InterPro"/>
</dbReference>
<sequence>MPQQTIMPQTTEYGVAALLCLPIRAESALVLSGICSLLANQQRAFQGNDQLRYGRDRNSTFLSPTPETYWGQFEQISKYNVHLNFAERMWAAWYAYMQNDVLATGIMSFVMHEVVYFGRAIPFIIMDRIPYFHKYKIQSNKIPTLKEQWDCAKLVLLSHFTVELPQIWFFHPMAQYFGMDTGVPFPSIWTMAYQIAIFFVLEDAWHYWSHRALHWGPLYRSIHKIHHQYSAPFGLAAEYASPIEVLVLGIGTVSSPILWCAVTGDLHILTMYIWIVLRLFQAIDAHSGYDFPWSLHHFLPVWAGADHHDIHHEKFIGNFSSSFRWWDYCLDTEYTPEAVKRWREKKLARAAKKAQ</sequence>
<reference evidence="6 7" key="1">
    <citation type="submission" date="2015-07" db="EMBL/GenBank/DDBJ databases">
        <title>Emmonsia species relationships and genome sequence.</title>
        <authorList>
            <person name="Cuomo C.A."/>
            <person name="Schwartz I.S."/>
            <person name="Kenyon C."/>
            <person name="de Hoog G.S."/>
            <person name="Govender N.P."/>
            <person name="Botha A."/>
            <person name="Moreno L."/>
            <person name="de Vries M."/>
            <person name="Munoz J.F."/>
            <person name="Stielow J.B."/>
        </authorList>
    </citation>
    <scope>NUCLEOTIDE SEQUENCE [LARGE SCALE GENOMIC DNA]</scope>
    <source>
        <strain evidence="6 7">CBS 136260</strain>
    </source>
</reference>
<name>A0A1B7P1Z7_9EURO</name>
<evidence type="ECO:0000259" key="5">
    <source>
        <dbReference type="Pfam" id="PF04116"/>
    </source>
</evidence>
<accession>A0A1B7P1Z7</accession>
<dbReference type="AlphaFoldDB" id="A0A1B7P1Z7"/>
<evidence type="ECO:0000256" key="2">
    <source>
        <dbReference type="ARBA" id="ARBA00022692"/>
    </source>
</evidence>
<keyword evidence="4" id="KW-0472">Membrane</keyword>
<keyword evidence="3" id="KW-1133">Transmembrane helix</keyword>
<feature type="domain" description="Fatty acid hydroxylase" evidence="5">
    <location>
        <begin position="196"/>
        <end position="332"/>
    </location>
</feature>
<evidence type="ECO:0000313" key="6">
    <source>
        <dbReference type="EMBL" id="OAX83049.1"/>
    </source>
</evidence>
<evidence type="ECO:0000256" key="1">
    <source>
        <dbReference type="ARBA" id="ARBA00004370"/>
    </source>
</evidence>
<dbReference type="PANTHER" id="PTHR11863">
    <property type="entry name" value="STEROL DESATURASE"/>
    <property type="match status" value="1"/>
</dbReference>
<comment type="caution">
    <text evidence="6">The sequence shown here is derived from an EMBL/GenBank/DDBJ whole genome shotgun (WGS) entry which is preliminary data.</text>
</comment>
<protein>
    <recommendedName>
        <fullName evidence="5">Fatty acid hydroxylase domain-containing protein</fullName>
    </recommendedName>
</protein>
<keyword evidence="7" id="KW-1185">Reference proteome</keyword>
<evidence type="ECO:0000256" key="4">
    <source>
        <dbReference type="ARBA" id="ARBA00023136"/>
    </source>
</evidence>
<dbReference type="InterPro" id="IPR050307">
    <property type="entry name" value="Sterol_Desaturase_Related"/>
</dbReference>
<dbReference type="GO" id="GO:0016491">
    <property type="term" value="F:oxidoreductase activity"/>
    <property type="evidence" value="ECO:0007669"/>
    <property type="project" value="InterPro"/>
</dbReference>
<dbReference type="STRING" id="1658172.A0A1B7P1Z7"/>
<comment type="subcellular location">
    <subcellularLocation>
        <location evidence="1">Membrane</location>
    </subcellularLocation>
</comment>
<dbReference type="EMBL" id="LGUA01000222">
    <property type="protein sequence ID" value="OAX83049.1"/>
    <property type="molecule type" value="Genomic_DNA"/>
</dbReference>
<dbReference type="GO" id="GO:0016020">
    <property type="term" value="C:membrane"/>
    <property type="evidence" value="ECO:0007669"/>
    <property type="project" value="UniProtKB-SubCell"/>
</dbReference>
<evidence type="ECO:0000256" key="3">
    <source>
        <dbReference type="ARBA" id="ARBA00022989"/>
    </source>
</evidence>